<dbReference type="Gene3D" id="1.20.1270.60">
    <property type="entry name" value="Arfaptin homology (AH) domain/BAR domain"/>
    <property type="match status" value="1"/>
</dbReference>
<dbReference type="InterPro" id="IPR027267">
    <property type="entry name" value="AH/BAR_dom_sf"/>
</dbReference>
<name>A0A8J8SZC2_HALGN</name>
<evidence type="ECO:0008006" key="4">
    <source>
        <dbReference type="Google" id="ProtNLM"/>
    </source>
</evidence>
<accession>A0A8J8SZC2</accession>
<gene>
    <name evidence="2" type="ORF">FGO68_gene6777</name>
</gene>
<reference evidence="2" key="1">
    <citation type="submission" date="2019-06" db="EMBL/GenBank/DDBJ databases">
        <authorList>
            <person name="Zheng W."/>
        </authorList>
    </citation>
    <scope>NUCLEOTIDE SEQUENCE</scope>
    <source>
        <strain evidence="2">QDHG01</strain>
    </source>
</reference>
<organism evidence="2 3">
    <name type="scientific">Halteria grandinella</name>
    <dbReference type="NCBI Taxonomy" id="5974"/>
    <lineage>
        <taxon>Eukaryota</taxon>
        <taxon>Sar</taxon>
        <taxon>Alveolata</taxon>
        <taxon>Ciliophora</taxon>
        <taxon>Intramacronucleata</taxon>
        <taxon>Spirotrichea</taxon>
        <taxon>Stichotrichia</taxon>
        <taxon>Sporadotrichida</taxon>
        <taxon>Halteriidae</taxon>
        <taxon>Halteria</taxon>
    </lineage>
</organism>
<comment type="caution">
    <text evidence="2">The sequence shown here is derived from an EMBL/GenBank/DDBJ whole genome shotgun (WGS) entry which is preliminary data.</text>
</comment>
<dbReference type="Proteomes" id="UP000785679">
    <property type="component" value="Unassembled WGS sequence"/>
</dbReference>
<evidence type="ECO:0000256" key="1">
    <source>
        <dbReference type="SAM" id="MobiDB-lite"/>
    </source>
</evidence>
<protein>
    <recommendedName>
        <fullName evidence="4">BAR domain-containing protein</fullName>
    </recommendedName>
</protein>
<dbReference type="OrthoDB" id="10549794at2759"/>
<proteinExistence type="predicted"/>
<keyword evidence="3" id="KW-1185">Reference proteome</keyword>
<dbReference type="SUPFAM" id="SSF103657">
    <property type="entry name" value="BAR/IMD domain-like"/>
    <property type="match status" value="1"/>
</dbReference>
<dbReference type="EMBL" id="RRYP01014053">
    <property type="protein sequence ID" value="TNV76175.1"/>
    <property type="molecule type" value="Genomic_DNA"/>
</dbReference>
<feature type="region of interest" description="Disordered" evidence="1">
    <location>
        <begin position="143"/>
        <end position="169"/>
    </location>
</feature>
<evidence type="ECO:0000313" key="3">
    <source>
        <dbReference type="Proteomes" id="UP000785679"/>
    </source>
</evidence>
<evidence type="ECO:0000313" key="2">
    <source>
        <dbReference type="EMBL" id="TNV76175.1"/>
    </source>
</evidence>
<dbReference type="AlphaFoldDB" id="A0A8J8SZC2"/>
<feature type="compositionally biased region" description="Basic and acidic residues" evidence="1">
    <location>
        <begin position="153"/>
        <end position="169"/>
    </location>
</feature>
<sequence length="255" mass="29874">MSRFKQKFAELFDKSKKTTDADLTKRLQIMHEFESEVSGYLKNVQNFNQTCFEMIRNQKEFGDVIWTIYEHSAMKFYIKDVRTILQDTSRLQSRLEGTASQLTNLCQTTLEKCAQLRKLEKDKEDKRVFYDYYRRKIPELEKKTAAAQGPSGEAEKKQEKLKGNKDKQSEANKAFLKASQELDSHLLQLEGRTDMVLEQLCIKFSRDIESQFYTEINQIMQRLCDVEEKMREVATDATTGKFGHLTNNLDLNVNF</sequence>